<reference evidence="3" key="1">
    <citation type="submission" date="2017-02" db="UniProtKB">
        <authorList>
            <consortium name="WormBaseParasite"/>
        </authorList>
    </citation>
    <scope>IDENTIFICATION</scope>
</reference>
<dbReference type="Proteomes" id="UP000271162">
    <property type="component" value="Unassembled WGS sequence"/>
</dbReference>
<evidence type="ECO:0000313" key="3">
    <source>
        <dbReference type="WBParaSite" id="NBR_0000450401-mRNA-1"/>
    </source>
</evidence>
<dbReference type="AlphaFoldDB" id="A0A0N4XPQ2"/>
<reference evidence="1 2" key="2">
    <citation type="submission" date="2018-11" db="EMBL/GenBank/DDBJ databases">
        <authorList>
            <consortium name="Pathogen Informatics"/>
        </authorList>
    </citation>
    <scope>NUCLEOTIDE SEQUENCE [LARGE SCALE GENOMIC DNA]</scope>
</reference>
<organism evidence="3">
    <name type="scientific">Nippostrongylus brasiliensis</name>
    <name type="common">Rat hookworm</name>
    <dbReference type="NCBI Taxonomy" id="27835"/>
    <lineage>
        <taxon>Eukaryota</taxon>
        <taxon>Metazoa</taxon>
        <taxon>Ecdysozoa</taxon>
        <taxon>Nematoda</taxon>
        <taxon>Chromadorea</taxon>
        <taxon>Rhabditida</taxon>
        <taxon>Rhabditina</taxon>
        <taxon>Rhabditomorpha</taxon>
        <taxon>Strongyloidea</taxon>
        <taxon>Heligmosomidae</taxon>
        <taxon>Nippostrongylus</taxon>
    </lineage>
</organism>
<dbReference type="WBParaSite" id="NBR_0000450401-mRNA-1">
    <property type="protein sequence ID" value="NBR_0000450401-mRNA-1"/>
    <property type="gene ID" value="NBR_0000450401"/>
</dbReference>
<evidence type="ECO:0000313" key="2">
    <source>
        <dbReference type="Proteomes" id="UP000271162"/>
    </source>
</evidence>
<accession>A0A0N4XPQ2</accession>
<keyword evidence="2" id="KW-1185">Reference proteome</keyword>
<name>A0A0N4XPQ2_NIPBR</name>
<proteinExistence type="predicted"/>
<dbReference type="EMBL" id="UYSL01008565">
    <property type="protein sequence ID" value="VDL68094.1"/>
    <property type="molecule type" value="Genomic_DNA"/>
</dbReference>
<evidence type="ECO:0000313" key="1">
    <source>
        <dbReference type="EMBL" id="VDL68094.1"/>
    </source>
</evidence>
<protein>
    <submittedName>
        <fullName evidence="3">Ovule protein</fullName>
    </submittedName>
</protein>
<gene>
    <name evidence="1" type="ORF">NBR_LOCUS4505</name>
</gene>
<sequence length="57" mass="7016">MMMRKTMFRRKIDCRVWNEKSPSNNNELLKPLMRFVTARNRRSSEEVVKRSMLNVHY</sequence>